<dbReference type="InterPro" id="IPR008969">
    <property type="entry name" value="CarboxyPept-like_regulatory"/>
</dbReference>
<dbReference type="EMBL" id="JBHUON010000008">
    <property type="protein sequence ID" value="MFD2864780.1"/>
    <property type="molecule type" value="Genomic_DNA"/>
</dbReference>
<keyword evidence="1" id="KW-0732">Signal</keyword>
<dbReference type="RefSeq" id="WP_377125878.1">
    <property type="nucleotide sequence ID" value="NZ_JBHUHN010000001.1"/>
</dbReference>
<sequence length="364" mass="40592">MNPFCRILLFALFFSNATAWASAPYFIAGKVVDEKGAVVAGATVFISGSQKVTVTNDEGRFIFNSIDAGTYHLSVQMLGYNSLTQNVMVQTESVNLNLTLKVKPIVLNTVNIGGDGNWAKNYELFKRHFLGITPNAQHCKILNPEVISFGTQGKKLTAEADELLIIENKLLGYRIRYLLKSFNCTPAMHTASYDGDPIFEPLQGTDADSTNWAANRLNTYKGSLMHFLRAVYTNSVLQEGFIANQLYVLKNSFGNFHADPRPVKFDTIVNVLDTSFVAAKFNSLYINYDPKKAAELATMSADSVKKRLIMSPTGSVLNLYLKEAVIDRRGNYVDYRTFLLQGLWGRRGLADQLPFEYQPNIATK</sequence>
<dbReference type="SUPFAM" id="SSF49464">
    <property type="entry name" value="Carboxypeptidase regulatory domain-like"/>
    <property type="match status" value="1"/>
</dbReference>
<accession>A0ABW5XR13</accession>
<gene>
    <name evidence="2" type="ORF">ACFSYC_08785</name>
</gene>
<reference evidence="3" key="1">
    <citation type="journal article" date="2019" name="Int. J. Syst. Evol. Microbiol.">
        <title>The Global Catalogue of Microorganisms (GCM) 10K type strain sequencing project: providing services to taxonomists for standard genome sequencing and annotation.</title>
        <authorList>
            <consortium name="The Broad Institute Genomics Platform"/>
            <consortium name="The Broad Institute Genome Sequencing Center for Infectious Disease"/>
            <person name="Wu L."/>
            <person name="Ma J."/>
        </authorList>
    </citation>
    <scope>NUCLEOTIDE SEQUENCE [LARGE SCALE GENOMIC DNA]</scope>
    <source>
        <strain evidence="3">KCTC 52232</strain>
    </source>
</reference>
<evidence type="ECO:0000313" key="3">
    <source>
        <dbReference type="Proteomes" id="UP001597601"/>
    </source>
</evidence>
<name>A0ABW5XR13_9SPHI</name>
<keyword evidence="3" id="KW-1185">Reference proteome</keyword>
<feature type="chain" id="PRO_5045891035" evidence="1">
    <location>
        <begin position="22"/>
        <end position="364"/>
    </location>
</feature>
<evidence type="ECO:0000313" key="2">
    <source>
        <dbReference type="EMBL" id="MFD2864780.1"/>
    </source>
</evidence>
<dbReference type="Gene3D" id="2.60.40.1120">
    <property type="entry name" value="Carboxypeptidase-like, regulatory domain"/>
    <property type="match status" value="1"/>
</dbReference>
<comment type="caution">
    <text evidence="2">The sequence shown here is derived from an EMBL/GenBank/DDBJ whole genome shotgun (WGS) entry which is preliminary data.</text>
</comment>
<dbReference type="Proteomes" id="UP001597601">
    <property type="component" value="Unassembled WGS sequence"/>
</dbReference>
<organism evidence="2 3">
    <name type="scientific">Mucilaginibacter antarcticus</name>
    <dbReference type="NCBI Taxonomy" id="1855725"/>
    <lineage>
        <taxon>Bacteria</taxon>
        <taxon>Pseudomonadati</taxon>
        <taxon>Bacteroidota</taxon>
        <taxon>Sphingobacteriia</taxon>
        <taxon>Sphingobacteriales</taxon>
        <taxon>Sphingobacteriaceae</taxon>
        <taxon>Mucilaginibacter</taxon>
    </lineage>
</organism>
<evidence type="ECO:0000256" key="1">
    <source>
        <dbReference type="SAM" id="SignalP"/>
    </source>
</evidence>
<proteinExistence type="predicted"/>
<feature type="signal peptide" evidence="1">
    <location>
        <begin position="1"/>
        <end position="21"/>
    </location>
</feature>
<dbReference type="Pfam" id="PF13715">
    <property type="entry name" value="CarbopepD_reg_2"/>
    <property type="match status" value="1"/>
</dbReference>
<protein>
    <submittedName>
        <fullName evidence="2">Carboxypeptidase-like regulatory domain-containing protein</fullName>
    </submittedName>
</protein>